<feature type="chain" id="PRO_5008091218" description="NlpC/P60 domain-containing protein" evidence="5">
    <location>
        <begin position="27"/>
        <end position="223"/>
    </location>
</feature>
<dbReference type="GO" id="GO:0008234">
    <property type="term" value="F:cysteine-type peptidase activity"/>
    <property type="evidence" value="ECO:0007669"/>
    <property type="project" value="UniProtKB-KW"/>
</dbReference>
<evidence type="ECO:0000256" key="4">
    <source>
        <dbReference type="ARBA" id="ARBA00022807"/>
    </source>
</evidence>
<dbReference type="PROSITE" id="PS51257">
    <property type="entry name" value="PROKAR_LIPOPROTEIN"/>
    <property type="match status" value="1"/>
</dbReference>
<gene>
    <name evidence="7" type="ORF">A4V15_00635</name>
</gene>
<evidence type="ECO:0000256" key="1">
    <source>
        <dbReference type="ARBA" id="ARBA00007074"/>
    </source>
</evidence>
<sequence length="223" mass="24275">MPMPRNRLAPLVPLSFVCLLAACASAPQSPDTTITQDSAATSRTFQTASLHGLGGAGNGSVPVETEGAQQRPVFPHTQSPHQLDWEREVGPRQALPNLADQILDRATQLVGTPYRRGGSSLAGFDCSGFVNYVFRERAGMTLPRSTREIIDLEVPVVSKNDLEPGDLLLFNSNGRGRVSHTGIYMGEGKFIHSSSRRSGGVRVDSLNDQYWKVSFLEGKRVLR</sequence>
<evidence type="ECO:0000259" key="6">
    <source>
        <dbReference type="PROSITE" id="PS51935"/>
    </source>
</evidence>
<evidence type="ECO:0000256" key="3">
    <source>
        <dbReference type="ARBA" id="ARBA00022801"/>
    </source>
</evidence>
<dbReference type="GO" id="GO:0006508">
    <property type="term" value="P:proteolysis"/>
    <property type="evidence" value="ECO:0007669"/>
    <property type="project" value="UniProtKB-KW"/>
</dbReference>
<organism evidence="7 8">
    <name type="scientific">Pseudomonas oryzihabitans</name>
    <dbReference type="NCBI Taxonomy" id="47885"/>
    <lineage>
        <taxon>Bacteria</taxon>
        <taxon>Pseudomonadati</taxon>
        <taxon>Pseudomonadota</taxon>
        <taxon>Gammaproteobacteria</taxon>
        <taxon>Pseudomonadales</taxon>
        <taxon>Pseudomonadaceae</taxon>
        <taxon>Pseudomonas</taxon>
    </lineage>
</organism>
<dbReference type="SUPFAM" id="SSF54001">
    <property type="entry name" value="Cysteine proteinases"/>
    <property type="match status" value="1"/>
</dbReference>
<comment type="caution">
    <text evidence="7">The sequence shown here is derived from an EMBL/GenBank/DDBJ whole genome shotgun (WGS) entry which is preliminary data.</text>
</comment>
<dbReference type="PANTHER" id="PTHR47053:SF1">
    <property type="entry name" value="MUREIN DD-ENDOPEPTIDASE MEPH-RELATED"/>
    <property type="match status" value="1"/>
</dbReference>
<evidence type="ECO:0000256" key="2">
    <source>
        <dbReference type="ARBA" id="ARBA00022670"/>
    </source>
</evidence>
<accession>A0A178LM31</accession>
<keyword evidence="2" id="KW-0645">Protease</keyword>
<keyword evidence="5" id="KW-0732">Signal</keyword>
<dbReference type="PROSITE" id="PS51935">
    <property type="entry name" value="NLPC_P60"/>
    <property type="match status" value="1"/>
</dbReference>
<protein>
    <recommendedName>
        <fullName evidence="6">NlpC/P60 domain-containing protein</fullName>
    </recommendedName>
</protein>
<feature type="domain" description="NlpC/P60" evidence="6">
    <location>
        <begin position="96"/>
        <end position="222"/>
    </location>
</feature>
<dbReference type="InterPro" id="IPR038765">
    <property type="entry name" value="Papain-like_cys_pep_sf"/>
</dbReference>
<dbReference type="InterPro" id="IPR000064">
    <property type="entry name" value="NLP_P60_dom"/>
</dbReference>
<proteinExistence type="inferred from homology"/>
<reference evidence="7 8" key="1">
    <citation type="submission" date="2016-04" db="EMBL/GenBank/DDBJ databases">
        <title>Draft Genome Sequences of Staphylococcus capitis Strain H36, S. capitis Strain H65, S. cohnii Strain H62, S. hominis Strain H69, Mycobacterium iranicum Strain H39, Plantibacter sp. Strain H53, Pseudomonas oryzihabitans Strain H72, and Microbacterium sp. Strain H83, isolated from residential settings.</title>
        <authorList>
            <person name="Lymperopoulou D."/>
            <person name="Adams R.I."/>
            <person name="Lindow S."/>
            <person name="Coil D.A."/>
            <person name="Jospin G."/>
            <person name="Eisen J.A."/>
        </authorList>
    </citation>
    <scope>NUCLEOTIDE SEQUENCE [LARGE SCALE GENOMIC DNA]</scope>
    <source>
        <strain evidence="7 8">H72</strain>
    </source>
</reference>
<dbReference type="AlphaFoldDB" id="A0A178LM31"/>
<dbReference type="Proteomes" id="UP000078356">
    <property type="component" value="Unassembled WGS sequence"/>
</dbReference>
<comment type="similarity">
    <text evidence="1">Belongs to the peptidase C40 family.</text>
</comment>
<dbReference type="EMBL" id="LWCR01000001">
    <property type="protein sequence ID" value="OAN32241.1"/>
    <property type="molecule type" value="Genomic_DNA"/>
</dbReference>
<dbReference type="Gene3D" id="3.90.1720.10">
    <property type="entry name" value="endopeptidase domain like (from Nostoc punctiforme)"/>
    <property type="match status" value="1"/>
</dbReference>
<evidence type="ECO:0000313" key="7">
    <source>
        <dbReference type="EMBL" id="OAN32241.1"/>
    </source>
</evidence>
<dbReference type="Pfam" id="PF00877">
    <property type="entry name" value="NLPC_P60"/>
    <property type="match status" value="1"/>
</dbReference>
<keyword evidence="4" id="KW-0788">Thiol protease</keyword>
<dbReference type="InterPro" id="IPR051202">
    <property type="entry name" value="Peptidase_C40"/>
</dbReference>
<feature type="signal peptide" evidence="5">
    <location>
        <begin position="1"/>
        <end position="26"/>
    </location>
</feature>
<evidence type="ECO:0000313" key="8">
    <source>
        <dbReference type="Proteomes" id="UP000078356"/>
    </source>
</evidence>
<evidence type="ECO:0000256" key="5">
    <source>
        <dbReference type="SAM" id="SignalP"/>
    </source>
</evidence>
<name>A0A178LM31_9PSED</name>
<keyword evidence="3" id="KW-0378">Hydrolase</keyword>
<dbReference type="PANTHER" id="PTHR47053">
    <property type="entry name" value="MUREIN DD-ENDOPEPTIDASE MEPH-RELATED"/>
    <property type="match status" value="1"/>
</dbReference>